<dbReference type="RefSeq" id="WP_005434520.1">
    <property type="nucleotide sequence ID" value="NZ_JH815515.1"/>
</dbReference>
<dbReference type="Proteomes" id="UP000005835">
    <property type="component" value="Unassembled WGS sequence"/>
</dbReference>
<protein>
    <submittedName>
        <fullName evidence="1">Uncharacterized protein</fullName>
    </submittedName>
</protein>
<dbReference type="EMBL" id="ADMG01000023">
    <property type="protein sequence ID" value="EKB31476.1"/>
    <property type="molecule type" value="Genomic_DNA"/>
</dbReference>
<evidence type="ECO:0000313" key="2">
    <source>
        <dbReference type="Proteomes" id="UP000005835"/>
    </source>
</evidence>
<organism evidence="1 2">
    <name type="scientific">Sutterella wadsworthensis 2_1_59BFAA</name>
    <dbReference type="NCBI Taxonomy" id="742823"/>
    <lineage>
        <taxon>Bacteria</taxon>
        <taxon>Pseudomonadati</taxon>
        <taxon>Pseudomonadota</taxon>
        <taxon>Betaproteobacteria</taxon>
        <taxon>Burkholderiales</taxon>
        <taxon>Sutterellaceae</taxon>
        <taxon>Sutterella</taxon>
    </lineage>
</organism>
<dbReference type="PATRIC" id="fig|742823.3.peg.883"/>
<proteinExistence type="predicted"/>
<accession>K1JMP5</accession>
<evidence type="ECO:0000313" key="1">
    <source>
        <dbReference type="EMBL" id="EKB31476.1"/>
    </source>
</evidence>
<keyword evidence="2" id="KW-1185">Reference proteome</keyword>
<comment type="caution">
    <text evidence="1">The sequence shown here is derived from an EMBL/GenBank/DDBJ whole genome shotgun (WGS) entry which is preliminary data.</text>
</comment>
<gene>
    <name evidence="1" type="ORF">HMPREF9465_00875</name>
</gene>
<name>K1JMP5_9BURK</name>
<dbReference type="STRING" id="742823.HMPREF9465_00875"/>
<dbReference type="AlphaFoldDB" id="K1JMP5"/>
<dbReference type="HOGENOM" id="CLU_885451_0_0_4"/>
<sequence>MLVPPLSNESRTRNDSPVPERLFELSNLLKRTLSPADHAFALRAALEAHAMGADESAVVATAAACGLDRAGEALEPLLTLEELAAASRISVGLLNVRAVAHSSDAVADGMLALARVRIRELLDDARLHSGPDDAALEAPDEYVEPFHDILLATAGRPGAAALRDALHAWVGMLGIEPAWMQEERPAYWVIGLPGDRNLELFADVFRRLGFLFGKMLGDKGPAGLKPVQGRHVLTVSAPISKADFLRRLMTSIAARHPALFVRAMDRTREGRGLVWERPRGDICDKGAAFRRIEIFSCQDVDPLPAVLEAFGLNP</sequence>
<reference evidence="1 2" key="1">
    <citation type="submission" date="2012-05" db="EMBL/GenBank/DDBJ databases">
        <title>The Genome Sequence of Sutterella wadsworthensis 2_1_59BFAA.</title>
        <authorList>
            <consortium name="The Broad Institute Genome Sequencing Platform"/>
            <person name="Earl A."/>
            <person name="Ward D."/>
            <person name="Feldgarden M."/>
            <person name="Gevers D."/>
            <person name="Daigneault M."/>
            <person name="Strauss J."/>
            <person name="Allen-Vercoe E."/>
            <person name="Walker B."/>
            <person name="Young S.K."/>
            <person name="Zeng Q."/>
            <person name="Gargeya S."/>
            <person name="Fitzgerald M."/>
            <person name="Haas B."/>
            <person name="Abouelleil A."/>
            <person name="Alvarado L."/>
            <person name="Arachchi H.M."/>
            <person name="Berlin A.M."/>
            <person name="Chapman S.B."/>
            <person name="Goldberg J."/>
            <person name="Griggs A."/>
            <person name="Gujja S."/>
            <person name="Hansen M."/>
            <person name="Howarth C."/>
            <person name="Imamovic A."/>
            <person name="Larimer J."/>
            <person name="McCowen C."/>
            <person name="Montmayeur A."/>
            <person name="Murphy C."/>
            <person name="Neiman D."/>
            <person name="Pearson M."/>
            <person name="Priest M."/>
            <person name="Roberts A."/>
            <person name="Saif S."/>
            <person name="Shea T."/>
            <person name="Sisk P."/>
            <person name="Sykes S."/>
            <person name="Wortman J."/>
            <person name="Nusbaum C."/>
            <person name="Birren B."/>
        </authorList>
    </citation>
    <scope>NUCLEOTIDE SEQUENCE [LARGE SCALE GENOMIC DNA]</scope>
    <source>
        <strain evidence="1 2">2_1_59BFAA</strain>
    </source>
</reference>